<accession>A0A2P7RU30</accession>
<sequence>MASNFVWYELMTSDVEAAEAFYTKVVGWTAEAFPGSDFLYRIMKTGEVGLGGIMEIPQEARAMGQPPAWLGYIHAANVDGATEGVRKAGGAVHREPSDIAGVGRFSVVADPQGAVFLLFAPQGDGGPTLPATAPGRVGWHELYTSDWQAALDFYSGQFGWTKDEAMDMGPMGTYQLFAVDGQQTGGMMNMPEQVPAPAWLFYFNVEAIDAAAERVRSGGGQVLNGPMEVPGGSWIIQCMDPQGAMFALAAPAR</sequence>
<comment type="caution">
    <text evidence="2">The sequence shown here is derived from an EMBL/GenBank/DDBJ whole genome shotgun (WGS) entry which is preliminary data.</text>
</comment>
<dbReference type="Pfam" id="PF00903">
    <property type="entry name" value="Glyoxalase"/>
    <property type="match status" value="2"/>
</dbReference>
<dbReference type="InterPro" id="IPR052164">
    <property type="entry name" value="Anthracycline_SecMetBiosynth"/>
</dbReference>
<keyword evidence="3" id="KW-1185">Reference proteome</keyword>
<dbReference type="InterPro" id="IPR004360">
    <property type="entry name" value="Glyas_Fos-R_dOase_dom"/>
</dbReference>
<dbReference type="Gene3D" id="3.10.180.10">
    <property type="entry name" value="2,3-Dihydroxybiphenyl 1,2-Dioxygenase, domain 1"/>
    <property type="match status" value="2"/>
</dbReference>
<dbReference type="RefSeq" id="WP_106774959.1">
    <property type="nucleotide sequence ID" value="NZ_PXYK01000032.1"/>
</dbReference>
<dbReference type="AlphaFoldDB" id="A0A2P7RU30"/>
<dbReference type="SUPFAM" id="SSF54593">
    <property type="entry name" value="Glyoxalase/Bleomycin resistance protein/Dihydroxybiphenyl dioxygenase"/>
    <property type="match status" value="2"/>
</dbReference>
<evidence type="ECO:0000313" key="3">
    <source>
        <dbReference type="Proteomes" id="UP000241229"/>
    </source>
</evidence>
<feature type="domain" description="VOC" evidence="1">
    <location>
        <begin position="136"/>
        <end position="251"/>
    </location>
</feature>
<dbReference type="InterPro" id="IPR037523">
    <property type="entry name" value="VOC_core"/>
</dbReference>
<dbReference type="PROSITE" id="PS51819">
    <property type="entry name" value="VOC"/>
    <property type="match status" value="2"/>
</dbReference>
<evidence type="ECO:0000313" key="2">
    <source>
        <dbReference type="EMBL" id="PSJ53731.1"/>
    </source>
</evidence>
<dbReference type="InterPro" id="IPR029068">
    <property type="entry name" value="Glyas_Bleomycin-R_OHBP_Dase"/>
</dbReference>
<organism evidence="2 3">
    <name type="scientific">Kumtagia ephedrae</name>
    <dbReference type="NCBI Taxonomy" id="2116701"/>
    <lineage>
        <taxon>Bacteria</taxon>
        <taxon>Pseudomonadati</taxon>
        <taxon>Pseudomonadota</taxon>
        <taxon>Alphaproteobacteria</taxon>
        <taxon>Hyphomicrobiales</taxon>
        <taxon>Phyllobacteriaceae</taxon>
        <taxon>Kumtagia</taxon>
    </lineage>
</organism>
<evidence type="ECO:0000259" key="1">
    <source>
        <dbReference type="PROSITE" id="PS51819"/>
    </source>
</evidence>
<proteinExistence type="predicted"/>
<dbReference type="Proteomes" id="UP000241229">
    <property type="component" value="Unassembled WGS sequence"/>
</dbReference>
<dbReference type="PANTHER" id="PTHR33993:SF14">
    <property type="entry name" value="GB|AAF24581.1"/>
    <property type="match status" value="1"/>
</dbReference>
<dbReference type="CDD" id="cd07247">
    <property type="entry name" value="SgaA_N_like"/>
    <property type="match status" value="2"/>
</dbReference>
<dbReference type="OrthoDB" id="9793039at2"/>
<reference evidence="2 3" key="1">
    <citation type="submission" date="2018-03" db="EMBL/GenBank/DDBJ databases">
        <title>The draft genome of Mesorhizobium sp. 6GN-30.</title>
        <authorList>
            <person name="Liu L."/>
            <person name="Li L."/>
            <person name="Wang T."/>
            <person name="Zhang X."/>
            <person name="Liang L."/>
        </authorList>
    </citation>
    <scope>NUCLEOTIDE SEQUENCE [LARGE SCALE GENOMIC DNA]</scope>
    <source>
        <strain evidence="2 3">6GN30</strain>
    </source>
</reference>
<gene>
    <name evidence="2" type="ORF">C7I84_25115</name>
</gene>
<dbReference type="EMBL" id="PXYK01000032">
    <property type="protein sequence ID" value="PSJ53731.1"/>
    <property type="molecule type" value="Genomic_DNA"/>
</dbReference>
<protein>
    <submittedName>
        <fullName evidence="2">Glyoxalase</fullName>
    </submittedName>
</protein>
<feature type="domain" description="VOC" evidence="1">
    <location>
        <begin position="4"/>
        <end position="121"/>
    </location>
</feature>
<name>A0A2P7RU30_9HYPH</name>
<dbReference type="PANTHER" id="PTHR33993">
    <property type="entry name" value="GLYOXALASE-RELATED"/>
    <property type="match status" value="1"/>
</dbReference>